<sequence length="136" mass="14514">MSETGRPQGDSFEPLTVKQGKKHISIPVPHDSYSVLPVSNSGKYLAIVWPDIPCFSVYKGSSSKRAKEVAAAAAGSSDSVQVRTVLDDGTSNILMRFVVARNEPVIGLHGGALLGVAYRTSRRTSPGFSLPDKMIP</sequence>
<keyword evidence="2" id="KW-1185">Reference proteome</keyword>
<name>A0A9D5AJY0_PEA</name>
<evidence type="ECO:0000313" key="1">
    <source>
        <dbReference type="EMBL" id="KAI5410136.1"/>
    </source>
</evidence>
<dbReference type="AlphaFoldDB" id="A0A9D5AJY0"/>
<organism evidence="1 2">
    <name type="scientific">Pisum sativum</name>
    <name type="common">Garden pea</name>
    <name type="synonym">Lathyrus oleraceus</name>
    <dbReference type="NCBI Taxonomy" id="3888"/>
    <lineage>
        <taxon>Eukaryota</taxon>
        <taxon>Viridiplantae</taxon>
        <taxon>Streptophyta</taxon>
        <taxon>Embryophyta</taxon>
        <taxon>Tracheophyta</taxon>
        <taxon>Spermatophyta</taxon>
        <taxon>Magnoliopsida</taxon>
        <taxon>eudicotyledons</taxon>
        <taxon>Gunneridae</taxon>
        <taxon>Pentapetalae</taxon>
        <taxon>rosids</taxon>
        <taxon>fabids</taxon>
        <taxon>Fabales</taxon>
        <taxon>Fabaceae</taxon>
        <taxon>Papilionoideae</taxon>
        <taxon>50 kb inversion clade</taxon>
        <taxon>NPAAA clade</taxon>
        <taxon>Hologalegina</taxon>
        <taxon>IRL clade</taxon>
        <taxon>Fabeae</taxon>
        <taxon>Lathyrus</taxon>
    </lineage>
</organism>
<dbReference type="PANTHER" id="PTHR45521:SF2">
    <property type="entry name" value="TRANSDUCIN_WD40 REPEAT-LIKE SUPERFAMILY PROTEIN"/>
    <property type="match status" value="1"/>
</dbReference>
<dbReference type="Gramene" id="Psat05G0557300-T1">
    <property type="protein sequence ID" value="KAI5410136.1"/>
    <property type="gene ID" value="KIW84_055573"/>
</dbReference>
<reference evidence="1 2" key="1">
    <citation type="journal article" date="2022" name="Nat. Genet.">
        <title>Improved pea reference genome and pan-genome highlight genomic features and evolutionary characteristics.</title>
        <authorList>
            <person name="Yang T."/>
            <person name="Liu R."/>
            <person name="Luo Y."/>
            <person name="Hu S."/>
            <person name="Wang D."/>
            <person name="Wang C."/>
            <person name="Pandey M.K."/>
            <person name="Ge S."/>
            <person name="Xu Q."/>
            <person name="Li N."/>
            <person name="Li G."/>
            <person name="Huang Y."/>
            <person name="Saxena R.K."/>
            <person name="Ji Y."/>
            <person name="Li M."/>
            <person name="Yan X."/>
            <person name="He Y."/>
            <person name="Liu Y."/>
            <person name="Wang X."/>
            <person name="Xiang C."/>
            <person name="Varshney R.K."/>
            <person name="Ding H."/>
            <person name="Gao S."/>
            <person name="Zong X."/>
        </authorList>
    </citation>
    <scope>NUCLEOTIDE SEQUENCE [LARGE SCALE GENOMIC DNA]</scope>
    <source>
        <strain evidence="1 2">cv. Zhongwan 6</strain>
    </source>
</reference>
<accession>A0A9D5AJY0</accession>
<protein>
    <submittedName>
        <fullName evidence="1">Uncharacterized protein</fullName>
    </submittedName>
</protein>
<dbReference type="PANTHER" id="PTHR45521">
    <property type="entry name" value="TSET COMPLEX MEMBER TSTF"/>
    <property type="match status" value="1"/>
</dbReference>
<evidence type="ECO:0000313" key="2">
    <source>
        <dbReference type="Proteomes" id="UP001058974"/>
    </source>
</evidence>
<dbReference type="Proteomes" id="UP001058974">
    <property type="component" value="Chromosome 5"/>
</dbReference>
<dbReference type="EMBL" id="JAMSHJ010000005">
    <property type="protein sequence ID" value="KAI5410136.1"/>
    <property type="molecule type" value="Genomic_DNA"/>
</dbReference>
<comment type="caution">
    <text evidence="1">The sequence shown here is derived from an EMBL/GenBank/DDBJ whole genome shotgun (WGS) entry which is preliminary data.</text>
</comment>
<proteinExistence type="predicted"/>
<dbReference type="InterPro" id="IPR053290">
    <property type="entry name" value="TSET_complex_member"/>
</dbReference>
<gene>
    <name evidence="1" type="ORF">KIW84_055573</name>
</gene>